<gene>
    <name evidence="1" type="ORF">O9H85_37005</name>
</gene>
<name>A0ABT4QLV6_9BACL</name>
<evidence type="ECO:0000313" key="1">
    <source>
        <dbReference type="EMBL" id="MCZ8517792.1"/>
    </source>
</evidence>
<comment type="caution">
    <text evidence="1">The sequence shown here is derived from an EMBL/GenBank/DDBJ whole genome shotgun (WGS) entry which is preliminary data.</text>
</comment>
<organism evidence="1 2">
    <name type="scientific">Paenibacillus gyeongsangnamensis</name>
    <dbReference type="NCBI Taxonomy" id="3388067"/>
    <lineage>
        <taxon>Bacteria</taxon>
        <taxon>Bacillati</taxon>
        <taxon>Bacillota</taxon>
        <taxon>Bacilli</taxon>
        <taxon>Bacillales</taxon>
        <taxon>Paenibacillaceae</taxon>
        <taxon>Paenibacillus</taxon>
    </lineage>
</organism>
<reference evidence="1 2" key="1">
    <citation type="submission" date="2022-12" db="EMBL/GenBank/DDBJ databases">
        <title>Draft genome sequence of Paenibacillus sp. dW9.</title>
        <authorList>
            <person name="Choi E.-W."/>
            <person name="Kim D.-U."/>
        </authorList>
    </citation>
    <scope>NUCLEOTIDE SEQUENCE [LARGE SCALE GENOMIC DNA]</scope>
    <source>
        <strain evidence="2">dW9</strain>
    </source>
</reference>
<dbReference type="Proteomes" id="UP001527882">
    <property type="component" value="Unassembled WGS sequence"/>
</dbReference>
<dbReference type="RefSeq" id="WP_269886319.1">
    <property type="nucleotide sequence ID" value="NZ_JAQAGZ010000055.1"/>
</dbReference>
<protein>
    <submittedName>
        <fullName evidence="1">Uncharacterized protein</fullName>
    </submittedName>
</protein>
<keyword evidence="2" id="KW-1185">Reference proteome</keyword>
<sequence>MRFANRIASSVTLPPEYIIEGIRADCGFADPAVMGMASTSLMNERKSFIPLVFPG</sequence>
<proteinExistence type="predicted"/>
<dbReference type="EMBL" id="JAQAGZ010000055">
    <property type="protein sequence ID" value="MCZ8517792.1"/>
    <property type="molecule type" value="Genomic_DNA"/>
</dbReference>
<evidence type="ECO:0000313" key="2">
    <source>
        <dbReference type="Proteomes" id="UP001527882"/>
    </source>
</evidence>
<accession>A0ABT4QLV6</accession>